<sequence>MSSDNYTKSIKALLSRAVKPNHLSQKTLDEHFELFCRVMERGFAIHTGSSNRLVVDYSLTDTGSNRQLPRIHPLGNMSFRLPETWLEPSDHFLFYDPSDETDFPQLATYDDASNRFVQAKWEDLVDLNRLHGQQILPLAKLGSLKGLHYIKDIACLQLFELNFDRLFETDVILAEHLRGVLADKMGRHVEASRHWLKASRSEQIALKYLAKKATK</sequence>
<protein>
    <submittedName>
        <fullName evidence="1">Uncharacterized protein</fullName>
    </submittedName>
</protein>
<keyword evidence="2" id="KW-1185">Reference proteome</keyword>
<evidence type="ECO:0000313" key="1">
    <source>
        <dbReference type="EMBL" id="MFC4363291.1"/>
    </source>
</evidence>
<dbReference type="RefSeq" id="WP_290261004.1">
    <property type="nucleotide sequence ID" value="NZ_JAUFQG010000004.1"/>
</dbReference>
<dbReference type="Proteomes" id="UP001595840">
    <property type="component" value="Unassembled WGS sequence"/>
</dbReference>
<comment type="caution">
    <text evidence="1">The sequence shown here is derived from an EMBL/GenBank/DDBJ whole genome shotgun (WGS) entry which is preliminary data.</text>
</comment>
<gene>
    <name evidence="1" type="ORF">ACFOX3_13330</name>
</gene>
<proteinExistence type="predicted"/>
<dbReference type="EMBL" id="JBHSCX010000020">
    <property type="protein sequence ID" value="MFC4363291.1"/>
    <property type="molecule type" value="Genomic_DNA"/>
</dbReference>
<organism evidence="1 2">
    <name type="scientific">Simiduia curdlanivorans</name>
    <dbReference type="NCBI Taxonomy" id="1492769"/>
    <lineage>
        <taxon>Bacteria</taxon>
        <taxon>Pseudomonadati</taxon>
        <taxon>Pseudomonadota</taxon>
        <taxon>Gammaproteobacteria</taxon>
        <taxon>Cellvibrionales</taxon>
        <taxon>Cellvibrionaceae</taxon>
        <taxon>Simiduia</taxon>
    </lineage>
</organism>
<accession>A0ABV8V5V3</accession>
<name>A0ABV8V5V3_9GAMM</name>
<reference evidence="2" key="1">
    <citation type="journal article" date="2019" name="Int. J. Syst. Evol. Microbiol.">
        <title>The Global Catalogue of Microorganisms (GCM) 10K type strain sequencing project: providing services to taxonomists for standard genome sequencing and annotation.</title>
        <authorList>
            <consortium name="The Broad Institute Genomics Platform"/>
            <consortium name="The Broad Institute Genome Sequencing Center for Infectious Disease"/>
            <person name="Wu L."/>
            <person name="Ma J."/>
        </authorList>
    </citation>
    <scope>NUCLEOTIDE SEQUENCE [LARGE SCALE GENOMIC DNA]</scope>
    <source>
        <strain evidence="2">CECT 8570</strain>
    </source>
</reference>
<evidence type="ECO:0000313" key="2">
    <source>
        <dbReference type="Proteomes" id="UP001595840"/>
    </source>
</evidence>